<keyword evidence="3" id="KW-1185">Reference proteome</keyword>
<dbReference type="SUPFAM" id="SSF53271">
    <property type="entry name" value="PRTase-like"/>
    <property type="match status" value="1"/>
</dbReference>
<name>A0A0C4YGE2_9BURK</name>
<proteinExistence type="predicted"/>
<dbReference type="SUPFAM" id="SSF53474">
    <property type="entry name" value="alpha/beta-Hydrolases"/>
    <property type="match status" value="1"/>
</dbReference>
<dbReference type="KEGG" id="cbw:RR42_m2349"/>
<dbReference type="Proteomes" id="UP000031843">
    <property type="component" value="Chromosome main"/>
</dbReference>
<dbReference type="Gene3D" id="3.40.50.2020">
    <property type="match status" value="1"/>
</dbReference>
<dbReference type="STRING" id="68895.RR42_m2349"/>
<dbReference type="InterPro" id="IPR029058">
    <property type="entry name" value="AB_hydrolase_fold"/>
</dbReference>
<reference evidence="2 3" key="1">
    <citation type="journal article" date="2015" name="Genome Announc.">
        <title>Complete Genome Sequence of Cupriavidus basilensis 4G11, Isolated from the Oak Ridge Field Research Center Site.</title>
        <authorList>
            <person name="Ray J."/>
            <person name="Waters R.J."/>
            <person name="Skerker J.M."/>
            <person name="Kuehl J.V."/>
            <person name="Price M.N."/>
            <person name="Huang J."/>
            <person name="Chakraborty R."/>
            <person name="Arkin A.P."/>
            <person name="Deutschbauer A."/>
        </authorList>
    </citation>
    <scope>NUCLEOTIDE SEQUENCE [LARGE SCALE GENOMIC DNA]</scope>
    <source>
        <strain evidence="2">4G11</strain>
    </source>
</reference>
<dbReference type="Gene3D" id="3.40.50.1820">
    <property type="entry name" value="alpha/beta hydrolase"/>
    <property type="match status" value="1"/>
</dbReference>
<dbReference type="GO" id="GO:0016740">
    <property type="term" value="F:transferase activity"/>
    <property type="evidence" value="ECO:0007669"/>
    <property type="project" value="UniProtKB-KW"/>
</dbReference>
<accession>A0A0C4YGE2</accession>
<dbReference type="AlphaFoldDB" id="A0A0C4YGE2"/>
<dbReference type="InterPro" id="IPR029057">
    <property type="entry name" value="PRTase-like"/>
</dbReference>
<sequence>MSPPLARFASREEAAAQLAEALSKYRGQHPLILAIPKGGVPIGRGLADALEGQLDVVLVSKLIGPDDGVAAVGAVTENGWTYRVKNPAVGQPAPTHFAQERLAKLDLLKQQCAIYTSQRARLDPHGRIVILVDDGLCTGATMMAAIHAVRRRQPAWLVCAVPVGAPQGLAAVRASVDEVVCLNADGPDHDIRHAYQCFPEVEDGKVRALLWRDIEPRNAEASARKTLATAVPVGILCDGIRLHGVLDAPVSPIGLVLMVHANGIDDHAVRNQYVARKLRARGLATLLVDLIGPREAMRTEKRRDIAMLAGRLRMVMQAVPGFVHSRLRLPAVPLGCFGTGTAAAAALSVAAEQGTDLRALVLAAGRVDLADADAVGSVTMPTLLVVGAGDPEGIRRNDLVFGRLRCPRQLRLVAGEGRIFEEPAAIEELAVLTGSWFSQLLADGQVAVV</sequence>
<feature type="domain" description="Phosphoribosyltransferase" evidence="1">
    <location>
        <begin position="14"/>
        <end position="183"/>
    </location>
</feature>
<dbReference type="RefSeq" id="WP_043346857.1">
    <property type="nucleotide sequence ID" value="NZ_CP010536.1"/>
</dbReference>
<dbReference type="InterPro" id="IPR000836">
    <property type="entry name" value="PRTase_dom"/>
</dbReference>
<evidence type="ECO:0000313" key="3">
    <source>
        <dbReference type="Proteomes" id="UP000031843"/>
    </source>
</evidence>
<protein>
    <submittedName>
        <fullName evidence="2">Phosphoribosyl transferase domain protein</fullName>
    </submittedName>
</protein>
<organism evidence="2 3">
    <name type="scientific">Cupriavidus basilensis</name>
    <dbReference type="NCBI Taxonomy" id="68895"/>
    <lineage>
        <taxon>Bacteria</taxon>
        <taxon>Pseudomonadati</taxon>
        <taxon>Pseudomonadota</taxon>
        <taxon>Betaproteobacteria</taxon>
        <taxon>Burkholderiales</taxon>
        <taxon>Burkholderiaceae</taxon>
        <taxon>Cupriavidus</taxon>
    </lineage>
</organism>
<gene>
    <name evidence="2" type="ORF">RR42_m2349</name>
</gene>
<dbReference type="Gene3D" id="3.30.1310.20">
    <property type="entry name" value="PRTase-like"/>
    <property type="match status" value="1"/>
</dbReference>
<dbReference type="OrthoDB" id="9810066at2"/>
<dbReference type="CDD" id="cd06223">
    <property type="entry name" value="PRTases_typeI"/>
    <property type="match status" value="1"/>
</dbReference>
<evidence type="ECO:0000313" key="2">
    <source>
        <dbReference type="EMBL" id="AJG19741.1"/>
    </source>
</evidence>
<evidence type="ECO:0000259" key="1">
    <source>
        <dbReference type="Pfam" id="PF00156"/>
    </source>
</evidence>
<keyword evidence="2" id="KW-0808">Transferase</keyword>
<dbReference type="Pfam" id="PF00156">
    <property type="entry name" value="Pribosyltran"/>
    <property type="match status" value="1"/>
</dbReference>
<dbReference type="EMBL" id="CP010536">
    <property type="protein sequence ID" value="AJG19741.1"/>
    <property type="molecule type" value="Genomic_DNA"/>
</dbReference>